<comment type="similarity">
    <text evidence="1">Belongs to the bacterial sugar transferase family.</text>
</comment>
<keyword evidence="2" id="KW-0812">Transmembrane</keyword>
<dbReference type="EMBL" id="JAEMEF010000001">
    <property type="protein sequence ID" value="MBL7558516.1"/>
    <property type="molecule type" value="Genomic_DNA"/>
</dbReference>
<gene>
    <name evidence="4" type="ORF">JAO71_01775</name>
</gene>
<evidence type="ECO:0000256" key="2">
    <source>
        <dbReference type="SAM" id="Phobius"/>
    </source>
</evidence>
<proteinExistence type="inferred from homology"/>
<evidence type="ECO:0000256" key="1">
    <source>
        <dbReference type="ARBA" id="ARBA00006464"/>
    </source>
</evidence>
<reference evidence="4 5" key="1">
    <citation type="submission" date="2020-12" db="EMBL/GenBank/DDBJ databases">
        <title>Olleya sediminilitoris sp. nov., isolated from a tidal flat.</title>
        <authorList>
            <person name="Park S."/>
            <person name="Yoon J.-H."/>
        </authorList>
    </citation>
    <scope>NUCLEOTIDE SEQUENCE [LARGE SCALE GENOMIC DNA]</scope>
    <source>
        <strain evidence="4 5">YSTF-M6</strain>
    </source>
</reference>
<feature type="domain" description="Bacterial sugar transferase" evidence="3">
    <location>
        <begin position="7"/>
        <end position="181"/>
    </location>
</feature>
<keyword evidence="2" id="KW-1133">Transmembrane helix</keyword>
<keyword evidence="4" id="KW-0808">Transferase</keyword>
<keyword evidence="5" id="KW-1185">Reference proteome</keyword>
<feature type="transmembrane region" description="Helical" evidence="2">
    <location>
        <begin position="12"/>
        <end position="36"/>
    </location>
</feature>
<keyword evidence="2" id="KW-0472">Membrane</keyword>
<protein>
    <submittedName>
        <fullName evidence="4">Sugar transferase</fullName>
    </submittedName>
</protein>
<dbReference type="Pfam" id="PF02397">
    <property type="entry name" value="Bac_transf"/>
    <property type="match status" value="1"/>
</dbReference>
<dbReference type="InterPro" id="IPR003362">
    <property type="entry name" value="Bact_transf"/>
</dbReference>
<dbReference type="GO" id="GO:0016740">
    <property type="term" value="F:transferase activity"/>
    <property type="evidence" value="ECO:0007669"/>
    <property type="project" value="UniProtKB-KW"/>
</dbReference>
<name>A0ABS1WHC4_9FLAO</name>
<dbReference type="Proteomes" id="UP000605013">
    <property type="component" value="Unassembled WGS sequence"/>
</dbReference>
<accession>A0ABS1WHC4</accession>
<evidence type="ECO:0000259" key="3">
    <source>
        <dbReference type="Pfam" id="PF02397"/>
    </source>
</evidence>
<organism evidence="4 5">
    <name type="scientific">Olleya sediminilitoris</name>
    <dbReference type="NCBI Taxonomy" id="2795739"/>
    <lineage>
        <taxon>Bacteria</taxon>
        <taxon>Pseudomonadati</taxon>
        <taxon>Bacteroidota</taxon>
        <taxon>Flavobacteriia</taxon>
        <taxon>Flavobacteriales</taxon>
        <taxon>Flavobacteriaceae</taxon>
    </lineage>
</organism>
<dbReference type="PANTHER" id="PTHR30576:SF8">
    <property type="entry name" value="UNDECAPRENYL-PHOSPHATE GALACTOSE PHOSPHOTRANSFERASE"/>
    <property type="match status" value="1"/>
</dbReference>
<dbReference type="PANTHER" id="PTHR30576">
    <property type="entry name" value="COLANIC BIOSYNTHESIS UDP-GLUCOSE LIPID CARRIER TRANSFERASE"/>
    <property type="match status" value="1"/>
</dbReference>
<comment type="caution">
    <text evidence="4">The sequence shown here is derived from an EMBL/GenBank/DDBJ whole genome shotgun (WGS) entry which is preliminary data.</text>
</comment>
<evidence type="ECO:0000313" key="5">
    <source>
        <dbReference type="Proteomes" id="UP000605013"/>
    </source>
</evidence>
<sequence length="202" mass="23198">MYKNVFKPFFDFIAALLCLLVFSPIFIIVYLSLAYVNKGNPFFFQTRPGKNGKLFNIIKFKTMTEDKDKNGVLLPDVDRLTNLGKFVRKTSLDELPQLINVIKGDMSIIGPRPLLPHYLELYTDEQKKRHLVRPGITGLSQVKGRNLMKFSQRFINDTWYVENLTFVLDIKIVFLTIKKIISSEGIVSGQDVTDVDDLGFNK</sequence>
<dbReference type="RefSeq" id="WP_054852275.1">
    <property type="nucleotide sequence ID" value="NZ_JAEMEF010000001.1"/>
</dbReference>
<evidence type="ECO:0000313" key="4">
    <source>
        <dbReference type="EMBL" id="MBL7558516.1"/>
    </source>
</evidence>